<organism evidence="1 2">
    <name type="scientific">Shewanella phaeophyticola</name>
    <dbReference type="NCBI Taxonomy" id="2978345"/>
    <lineage>
        <taxon>Bacteria</taxon>
        <taxon>Pseudomonadati</taxon>
        <taxon>Pseudomonadota</taxon>
        <taxon>Gammaproteobacteria</taxon>
        <taxon>Alteromonadales</taxon>
        <taxon>Shewanellaceae</taxon>
        <taxon>Shewanella</taxon>
    </lineage>
</organism>
<dbReference type="Proteomes" id="UP001431192">
    <property type="component" value="Unassembled WGS sequence"/>
</dbReference>
<dbReference type="RefSeq" id="WP_261732268.1">
    <property type="nucleotide sequence ID" value="NZ_JAODOQ010000001.1"/>
</dbReference>
<gene>
    <name evidence="1" type="ORF">N4T56_03715</name>
</gene>
<reference evidence="1" key="1">
    <citation type="submission" date="2022-09" db="EMBL/GenBank/DDBJ databases">
        <title>Shewanella sp. KJ10-1 sp.nov, isolated from marine algae.</title>
        <authorList>
            <person name="Butt M."/>
            <person name="Lee J.K."/>
            <person name="Kim J.M."/>
            <person name="Choi D.G."/>
        </authorList>
    </citation>
    <scope>NUCLEOTIDE SEQUENCE</scope>
    <source>
        <strain evidence="1">KJ10-1</strain>
    </source>
</reference>
<name>A0ABT2NZF4_9GAMM</name>
<comment type="caution">
    <text evidence="1">The sequence shown here is derived from an EMBL/GenBank/DDBJ whole genome shotgun (WGS) entry which is preliminary data.</text>
</comment>
<dbReference type="EMBL" id="JAODOQ010000001">
    <property type="protein sequence ID" value="MCT8985783.1"/>
    <property type="molecule type" value="Genomic_DNA"/>
</dbReference>
<evidence type="ECO:0000313" key="1">
    <source>
        <dbReference type="EMBL" id="MCT8985783.1"/>
    </source>
</evidence>
<keyword evidence="2" id="KW-1185">Reference proteome</keyword>
<evidence type="ECO:0000313" key="2">
    <source>
        <dbReference type="Proteomes" id="UP001431192"/>
    </source>
</evidence>
<protein>
    <recommendedName>
        <fullName evidence="3">Lipoprotein</fullName>
    </recommendedName>
</protein>
<sequence>MKFHYLVLLFITLISGCSSVPGVKLTKQNFEQLQTVKLEASPNGNTMLTAISTVEIQWTGVSYYHSATGSDGLGVRELALQFMQEHDISLNEIVQKQFVEKVTADKLNIKFDSDSENKLVITLNVVVLGMVHGFSDEFNSRFNIAAQLFDRSGNIMWSYNAIPISPIAPGYSIKLKELFSSKDSMLNFFSAASEPIVQKLYDDFKKELD</sequence>
<proteinExistence type="predicted"/>
<evidence type="ECO:0008006" key="3">
    <source>
        <dbReference type="Google" id="ProtNLM"/>
    </source>
</evidence>
<accession>A0ABT2NZF4</accession>
<dbReference type="PROSITE" id="PS51257">
    <property type="entry name" value="PROKAR_LIPOPROTEIN"/>
    <property type="match status" value="1"/>
</dbReference>